<dbReference type="RefSeq" id="WP_096342632.1">
    <property type="nucleotide sequence ID" value="NZ_NWMW01000001.1"/>
</dbReference>
<sequence length="246" mass="25349">MRLIADPGWAAAMLGPLLAHPDAGWPLACRVAGDRATLVIERRAGAALTVTMIGPGAAAATGVVASGRHMFVRVLGGSGRLDRWPAGEVDDRFTAASAPPLGRRCSSALRAGAVMEIDGRRDAHRIVAVGRELVLLTLTLAQGAAPLLREYALPGGRLRRVAAAEGEPARAAMLVELLGALDGGSEGLAAAARHPAFFVRWAAMRHWLARDAAGARPVLAAMAVGDPHPEVRDAAVAALAMPACPA</sequence>
<dbReference type="Proteomes" id="UP000218366">
    <property type="component" value="Unassembled WGS sequence"/>
</dbReference>
<dbReference type="AlphaFoldDB" id="A0A2A4B828"/>
<comment type="caution">
    <text evidence="1">The sequence shown here is derived from an EMBL/GenBank/DDBJ whole genome shotgun (WGS) entry which is preliminary data.</text>
</comment>
<proteinExistence type="predicted"/>
<dbReference type="OrthoDB" id="7447021at2"/>
<evidence type="ECO:0000313" key="1">
    <source>
        <dbReference type="EMBL" id="PCD04237.1"/>
    </source>
</evidence>
<reference evidence="1 2" key="1">
    <citation type="submission" date="2017-09" db="EMBL/GenBank/DDBJ databases">
        <title>Sphingomonas spermidinifaciens 9NM-10, whole genome shotgun sequence.</title>
        <authorList>
            <person name="Feng G."/>
            <person name="Zhu H."/>
        </authorList>
    </citation>
    <scope>NUCLEOTIDE SEQUENCE [LARGE SCALE GENOMIC DNA]</scope>
    <source>
        <strain evidence="1 2">9NM-10</strain>
    </source>
</reference>
<keyword evidence="2" id="KW-1185">Reference proteome</keyword>
<organism evidence="1 2">
    <name type="scientific">Sphingomonas spermidinifaciens</name>
    <dbReference type="NCBI Taxonomy" id="1141889"/>
    <lineage>
        <taxon>Bacteria</taxon>
        <taxon>Pseudomonadati</taxon>
        <taxon>Pseudomonadota</taxon>
        <taxon>Alphaproteobacteria</taxon>
        <taxon>Sphingomonadales</taxon>
        <taxon>Sphingomonadaceae</taxon>
        <taxon>Sphingomonas</taxon>
    </lineage>
</organism>
<protein>
    <recommendedName>
        <fullName evidence="3">HEAT repeat domain-containing protein</fullName>
    </recommendedName>
</protein>
<name>A0A2A4B828_9SPHN</name>
<accession>A0A2A4B828</accession>
<dbReference type="EMBL" id="NWMW01000001">
    <property type="protein sequence ID" value="PCD04237.1"/>
    <property type="molecule type" value="Genomic_DNA"/>
</dbReference>
<evidence type="ECO:0008006" key="3">
    <source>
        <dbReference type="Google" id="ProtNLM"/>
    </source>
</evidence>
<gene>
    <name evidence="1" type="ORF">COC42_08100</name>
</gene>
<evidence type="ECO:0000313" key="2">
    <source>
        <dbReference type="Proteomes" id="UP000218366"/>
    </source>
</evidence>